<name>A0A9X3UKJ1_9HYPH</name>
<dbReference type="Gene3D" id="1.10.10.10">
    <property type="entry name" value="Winged helix-like DNA-binding domain superfamily/Winged helix DNA-binding domain"/>
    <property type="match status" value="1"/>
</dbReference>
<reference evidence="6" key="1">
    <citation type="submission" date="2022-11" db="EMBL/GenBank/DDBJ databases">
        <title>Draft genome sequence of Hoeflea poritis E7-10 and Hoeflea prorocentri PM5-8, separated from scleractinian coral Porites lutea and marine dinoflagellate.</title>
        <authorList>
            <person name="Zhang G."/>
            <person name="Wei Q."/>
            <person name="Cai L."/>
        </authorList>
    </citation>
    <scope>NUCLEOTIDE SEQUENCE</scope>
    <source>
        <strain evidence="6">PM5-8</strain>
    </source>
</reference>
<dbReference type="PROSITE" id="PS50931">
    <property type="entry name" value="HTH_LYSR"/>
    <property type="match status" value="1"/>
</dbReference>
<sequence length="286" mass="30625">MGMDIDALKAFLAIIETGSFTAAGQQIGRTQSAVSQQIKKLEAEIGRPILERGSGTVRLTQEGRRLLGPAREVLNAHDRACEAFALTSSAGRVALGMSEVFLTPVLRRLLPEMRKVAPYVELSLWTEATPDLIGGLRDSGLDLALLAGAAAGMPQTVPLFVRNPVWIGPEVVDLHEQDPLPIIIWVEGSDYARTIRGALERAGRRYRVAMSTKSFGGMMAAARAGIGIAAGLEENVDAGLRVLGRDAGMPPLPALKVSLARRPEARSKVVRDVERLIVDLCADGTT</sequence>
<keyword evidence="2" id="KW-0805">Transcription regulation</keyword>
<comment type="similarity">
    <text evidence="1">Belongs to the LysR transcriptional regulatory family.</text>
</comment>
<dbReference type="PANTHER" id="PTHR30579">
    <property type="entry name" value="TRANSCRIPTIONAL REGULATOR"/>
    <property type="match status" value="1"/>
</dbReference>
<dbReference type="PRINTS" id="PR00039">
    <property type="entry name" value="HTHLYSR"/>
</dbReference>
<dbReference type="AlphaFoldDB" id="A0A9X3UKJ1"/>
<evidence type="ECO:0000256" key="2">
    <source>
        <dbReference type="ARBA" id="ARBA00023015"/>
    </source>
</evidence>
<dbReference type="GO" id="GO:0003677">
    <property type="term" value="F:DNA binding"/>
    <property type="evidence" value="ECO:0007669"/>
    <property type="project" value="UniProtKB-KW"/>
</dbReference>
<dbReference type="Pfam" id="PF03466">
    <property type="entry name" value="LysR_substrate"/>
    <property type="match status" value="1"/>
</dbReference>
<evidence type="ECO:0000313" key="6">
    <source>
        <dbReference type="EMBL" id="MDA5399900.1"/>
    </source>
</evidence>
<dbReference type="FunFam" id="1.10.10.10:FF:000001">
    <property type="entry name" value="LysR family transcriptional regulator"/>
    <property type="match status" value="1"/>
</dbReference>
<dbReference type="Gene3D" id="3.40.190.10">
    <property type="entry name" value="Periplasmic binding protein-like II"/>
    <property type="match status" value="2"/>
</dbReference>
<protein>
    <submittedName>
        <fullName evidence="6">LysR family transcriptional regulator</fullName>
    </submittedName>
</protein>
<dbReference type="RefSeq" id="WP_267991314.1">
    <property type="nucleotide sequence ID" value="NZ_JAPJZI010000001.1"/>
</dbReference>
<dbReference type="InterPro" id="IPR050176">
    <property type="entry name" value="LTTR"/>
</dbReference>
<gene>
    <name evidence="6" type="ORF">OQ273_15060</name>
</gene>
<evidence type="ECO:0000256" key="3">
    <source>
        <dbReference type="ARBA" id="ARBA00023125"/>
    </source>
</evidence>
<dbReference type="SUPFAM" id="SSF46785">
    <property type="entry name" value="Winged helix' DNA-binding domain"/>
    <property type="match status" value="1"/>
</dbReference>
<evidence type="ECO:0000256" key="4">
    <source>
        <dbReference type="ARBA" id="ARBA00023163"/>
    </source>
</evidence>
<evidence type="ECO:0000256" key="1">
    <source>
        <dbReference type="ARBA" id="ARBA00009437"/>
    </source>
</evidence>
<keyword evidence="7" id="KW-1185">Reference proteome</keyword>
<evidence type="ECO:0000259" key="5">
    <source>
        <dbReference type="PROSITE" id="PS50931"/>
    </source>
</evidence>
<dbReference type="InterPro" id="IPR005119">
    <property type="entry name" value="LysR_subst-bd"/>
</dbReference>
<dbReference type="InterPro" id="IPR036388">
    <property type="entry name" value="WH-like_DNA-bd_sf"/>
</dbReference>
<dbReference type="SUPFAM" id="SSF53850">
    <property type="entry name" value="Periplasmic binding protein-like II"/>
    <property type="match status" value="1"/>
</dbReference>
<dbReference type="InterPro" id="IPR000847">
    <property type="entry name" value="LysR_HTH_N"/>
</dbReference>
<dbReference type="PANTHER" id="PTHR30579:SF7">
    <property type="entry name" value="HTH-TYPE TRANSCRIPTIONAL REGULATOR LRHA-RELATED"/>
    <property type="match status" value="1"/>
</dbReference>
<feature type="domain" description="HTH lysR-type" evidence="5">
    <location>
        <begin position="3"/>
        <end position="60"/>
    </location>
</feature>
<organism evidence="6 7">
    <name type="scientific">Hoeflea prorocentri</name>
    <dbReference type="NCBI Taxonomy" id="1922333"/>
    <lineage>
        <taxon>Bacteria</taxon>
        <taxon>Pseudomonadati</taxon>
        <taxon>Pseudomonadota</taxon>
        <taxon>Alphaproteobacteria</taxon>
        <taxon>Hyphomicrobiales</taxon>
        <taxon>Rhizobiaceae</taxon>
        <taxon>Hoeflea</taxon>
    </lineage>
</organism>
<dbReference type="Pfam" id="PF00126">
    <property type="entry name" value="HTH_1"/>
    <property type="match status" value="1"/>
</dbReference>
<evidence type="ECO:0000313" key="7">
    <source>
        <dbReference type="Proteomes" id="UP001151234"/>
    </source>
</evidence>
<keyword evidence="3" id="KW-0238">DNA-binding</keyword>
<dbReference type="Proteomes" id="UP001151234">
    <property type="component" value="Unassembled WGS sequence"/>
</dbReference>
<proteinExistence type="inferred from homology"/>
<comment type="caution">
    <text evidence="6">The sequence shown here is derived from an EMBL/GenBank/DDBJ whole genome shotgun (WGS) entry which is preliminary data.</text>
</comment>
<keyword evidence="4" id="KW-0804">Transcription</keyword>
<dbReference type="EMBL" id="JAPJZI010000001">
    <property type="protein sequence ID" value="MDA5399900.1"/>
    <property type="molecule type" value="Genomic_DNA"/>
</dbReference>
<accession>A0A9X3UKJ1</accession>
<dbReference type="GO" id="GO:0003700">
    <property type="term" value="F:DNA-binding transcription factor activity"/>
    <property type="evidence" value="ECO:0007669"/>
    <property type="project" value="InterPro"/>
</dbReference>
<dbReference type="InterPro" id="IPR036390">
    <property type="entry name" value="WH_DNA-bd_sf"/>
</dbReference>